<feature type="region of interest" description="Disordered" evidence="1">
    <location>
        <begin position="1"/>
        <end position="25"/>
    </location>
</feature>
<name>A0AAV7RF65_PLEWA</name>
<comment type="caution">
    <text evidence="2">The sequence shown here is derived from an EMBL/GenBank/DDBJ whole genome shotgun (WGS) entry which is preliminary data.</text>
</comment>
<keyword evidence="3" id="KW-1185">Reference proteome</keyword>
<proteinExistence type="predicted"/>
<evidence type="ECO:0000313" key="2">
    <source>
        <dbReference type="EMBL" id="KAJ1150735.1"/>
    </source>
</evidence>
<dbReference type="EMBL" id="JANPWB010000009">
    <property type="protein sequence ID" value="KAJ1150735.1"/>
    <property type="molecule type" value="Genomic_DNA"/>
</dbReference>
<organism evidence="2 3">
    <name type="scientific">Pleurodeles waltl</name>
    <name type="common">Iberian ribbed newt</name>
    <dbReference type="NCBI Taxonomy" id="8319"/>
    <lineage>
        <taxon>Eukaryota</taxon>
        <taxon>Metazoa</taxon>
        <taxon>Chordata</taxon>
        <taxon>Craniata</taxon>
        <taxon>Vertebrata</taxon>
        <taxon>Euteleostomi</taxon>
        <taxon>Amphibia</taxon>
        <taxon>Batrachia</taxon>
        <taxon>Caudata</taxon>
        <taxon>Salamandroidea</taxon>
        <taxon>Salamandridae</taxon>
        <taxon>Pleurodelinae</taxon>
        <taxon>Pleurodeles</taxon>
    </lineage>
</organism>
<reference evidence="2" key="1">
    <citation type="journal article" date="2022" name="bioRxiv">
        <title>Sequencing and chromosome-scale assembly of the giantPleurodeles waltlgenome.</title>
        <authorList>
            <person name="Brown T."/>
            <person name="Elewa A."/>
            <person name="Iarovenko S."/>
            <person name="Subramanian E."/>
            <person name="Araus A.J."/>
            <person name="Petzold A."/>
            <person name="Susuki M."/>
            <person name="Suzuki K.-i.T."/>
            <person name="Hayashi T."/>
            <person name="Toyoda A."/>
            <person name="Oliveira C."/>
            <person name="Osipova E."/>
            <person name="Leigh N.D."/>
            <person name="Simon A."/>
            <person name="Yun M.H."/>
        </authorList>
    </citation>
    <scope>NUCLEOTIDE SEQUENCE</scope>
    <source>
        <strain evidence="2">20211129_DDA</strain>
        <tissue evidence="2">Liver</tissue>
    </source>
</reference>
<accession>A0AAV7RF65</accession>
<evidence type="ECO:0000256" key="1">
    <source>
        <dbReference type="SAM" id="MobiDB-lite"/>
    </source>
</evidence>
<dbReference type="AlphaFoldDB" id="A0AAV7RF65"/>
<gene>
    <name evidence="2" type="ORF">NDU88_003524</name>
</gene>
<protein>
    <submittedName>
        <fullName evidence="2">Uncharacterized protein</fullName>
    </submittedName>
</protein>
<sequence length="79" mass="7987">MGAADGRSASATIEPRRCRAGGGADGEQQQWVALSLRPGASLVAPVRPSGALEGGVEKLGPLCPLRKRRPVGPEVGGVT</sequence>
<evidence type="ECO:0000313" key="3">
    <source>
        <dbReference type="Proteomes" id="UP001066276"/>
    </source>
</evidence>
<dbReference type="Proteomes" id="UP001066276">
    <property type="component" value="Chromosome 5"/>
</dbReference>